<dbReference type="InterPro" id="IPR029018">
    <property type="entry name" value="Hex-like_dom2"/>
</dbReference>
<name>A0ABN1QSL5_9ACTN</name>
<dbReference type="CDD" id="cd06568">
    <property type="entry name" value="GH20_SpHex_like"/>
    <property type="match status" value="1"/>
</dbReference>
<evidence type="ECO:0000256" key="3">
    <source>
        <dbReference type="ARBA" id="ARBA00012663"/>
    </source>
</evidence>
<evidence type="ECO:0000256" key="5">
    <source>
        <dbReference type="ARBA" id="ARBA00023295"/>
    </source>
</evidence>
<dbReference type="InterPro" id="IPR015883">
    <property type="entry name" value="Glyco_hydro_20_cat"/>
</dbReference>
<dbReference type="InterPro" id="IPR017853">
    <property type="entry name" value="GH"/>
</dbReference>
<feature type="domain" description="Beta-hexosaminidase bacterial type N-terminal" evidence="7">
    <location>
        <begin position="6"/>
        <end position="129"/>
    </location>
</feature>
<dbReference type="PANTHER" id="PTHR22600:SF57">
    <property type="entry name" value="BETA-N-ACETYLHEXOSAMINIDASE"/>
    <property type="match status" value="1"/>
</dbReference>
<evidence type="ECO:0000256" key="4">
    <source>
        <dbReference type="ARBA" id="ARBA00022801"/>
    </source>
</evidence>
<evidence type="ECO:0000313" key="8">
    <source>
        <dbReference type="EMBL" id="GAA0946862.1"/>
    </source>
</evidence>
<comment type="caution">
    <text evidence="8">The sequence shown here is derived from an EMBL/GenBank/DDBJ whole genome shotgun (WGS) entry which is preliminary data.</text>
</comment>
<dbReference type="EC" id="3.2.1.52" evidence="3"/>
<dbReference type="SUPFAM" id="SSF55545">
    <property type="entry name" value="beta-N-acetylhexosaminidase-like domain"/>
    <property type="match status" value="1"/>
</dbReference>
<evidence type="ECO:0000259" key="6">
    <source>
        <dbReference type="Pfam" id="PF00728"/>
    </source>
</evidence>
<evidence type="ECO:0000259" key="7">
    <source>
        <dbReference type="Pfam" id="PF02838"/>
    </source>
</evidence>
<evidence type="ECO:0000313" key="9">
    <source>
        <dbReference type="Proteomes" id="UP001500665"/>
    </source>
</evidence>
<dbReference type="PRINTS" id="PR00738">
    <property type="entry name" value="GLHYDRLASE20"/>
</dbReference>
<dbReference type="PANTHER" id="PTHR22600">
    <property type="entry name" value="BETA-HEXOSAMINIDASE"/>
    <property type="match status" value="1"/>
</dbReference>
<dbReference type="Pfam" id="PF00728">
    <property type="entry name" value="Glyco_hydro_20"/>
    <property type="match status" value="1"/>
</dbReference>
<evidence type="ECO:0000256" key="2">
    <source>
        <dbReference type="ARBA" id="ARBA00006285"/>
    </source>
</evidence>
<comment type="similarity">
    <text evidence="2">Belongs to the glycosyl hydrolase 20 family.</text>
</comment>
<dbReference type="Proteomes" id="UP001500665">
    <property type="component" value="Unassembled WGS sequence"/>
</dbReference>
<organism evidence="8 9">
    <name type="scientific">Actinocorallia libanotica</name>
    <dbReference type="NCBI Taxonomy" id="46162"/>
    <lineage>
        <taxon>Bacteria</taxon>
        <taxon>Bacillati</taxon>
        <taxon>Actinomycetota</taxon>
        <taxon>Actinomycetes</taxon>
        <taxon>Streptosporangiales</taxon>
        <taxon>Thermomonosporaceae</taxon>
        <taxon>Actinocorallia</taxon>
    </lineage>
</organism>
<evidence type="ECO:0000256" key="1">
    <source>
        <dbReference type="ARBA" id="ARBA00001231"/>
    </source>
</evidence>
<dbReference type="SUPFAM" id="SSF51445">
    <property type="entry name" value="(Trans)glycosidases"/>
    <property type="match status" value="1"/>
</dbReference>
<sequence length="483" mass="52974">MGRVIPALIPAPRVLAVHDGVFELTADTALSGPECHATRFLAALLRRAAGHAPPSAREGALALTLDGPADLGEEGYRLDVTAEAVRLRARTEEGLFRGVQTLRQLLPAEIESPAPLPGPWRVPCVSITDTPRFRWRGVMLDVARHFFDVAAVKRFIDRAVPYKFNILHLHLTDDQGWRLEIPSHPRLTEHGATSQVGEGDGGHFTRADFTEIVAYAAAHHMTVVPEIDLPGHTQAAMASYPHLAPEGVTPELYRGIDVGFSQLAIHNPATYDFLDAVFTELAALTPGPYLHVGGDEALQTTAEDYAAFMTRTLPLAVRHDRTVVAWQEAAAAPDLPEGTHLQYWRPTHEPVPEPLAAAASRGLPLIMSPANRAYLDMKYDDDTALGLRWAGTVGVRQSYEWDPESLVPGARVVGVEAPLWTETLTTPDDLDHMLYPRLPGLAEVAWSPAPKDWPSYVTRLRAHTARWDAAGITSYHRSPELED</sequence>
<keyword evidence="5" id="KW-0326">Glycosidase</keyword>
<dbReference type="Gene3D" id="3.30.379.10">
    <property type="entry name" value="Chitobiase/beta-hexosaminidase domain 2-like"/>
    <property type="match status" value="1"/>
</dbReference>
<dbReference type="EMBL" id="BAAAHH010000006">
    <property type="protein sequence ID" value="GAA0946862.1"/>
    <property type="molecule type" value="Genomic_DNA"/>
</dbReference>
<feature type="domain" description="Glycoside hydrolase family 20 catalytic" evidence="6">
    <location>
        <begin position="133"/>
        <end position="448"/>
    </location>
</feature>
<accession>A0ABN1QSL5</accession>
<gene>
    <name evidence="8" type="ORF">GCM10009550_21850</name>
</gene>
<reference evidence="8 9" key="1">
    <citation type="journal article" date="2019" name="Int. J. Syst. Evol. Microbiol.">
        <title>The Global Catalogue of Microorganisms (GCM) 10K type strain sequencing project: providing services to taxonomists for standard genome sequencing and annotation.</title>
        <authorList>
            <consortium name="The Broad Institute Genomics Platform"/>
            <consortium name="The Broad Institute Genome Sequencing Center for Infectious Disease"/>
            <person name="Wu L."/>
            <person name="Ma J."/>
        </authorList>
    </citation>
    <scope>NUCLEOTIDE SEQUENCE [LARGE SCALE GENOMIC DNA]</scope>
    <source>
        <strain evidence="8 9">JCM 10696</strain>
    </source>
</reference>
<dbReference type="InterPro" id="IPR025705">
    <property type="entry name" value="Beta_hexosaminidase_sua/sub"/>
</dbReference>
<proteinExistence type="inferred from homology"/>
<protein>
    <recommendedName>
        <fullName evidence="3">beta-N-acetylhexosaminidase</fullName>
        <ecNumber evidence="3">3.2.1.52</ecNumber>
    </recommendedName>
</protein>
<dbReference type="Gene3D" id="3.20.20.80">
    <property type="entry name" value="Glycosidases"/>
    <property type="match status" value="1"/>
</dbReference>
<dbReference type="InterPro" id="IPR015882">
    <property type="entry name" value="HEX_bac_N"/>
</dbReference>
<comment type="catalytic activity">
    <reaction evidence="1">
        <text>Hydrolysis of terminal non-reducing N-acetyl-D-hexosamine residues in N-acetyl-beta-D-hexosaminides.</text>
        <dbReference type="EC" id="3.2.1.52"/>
    </reaction>
</comment>
<keyword evidence="4" id="KW-0378">Hydrolase</keyword>
<keyword evidence="9" id="KW-1185">Reference proteome</keyword>
<dbReference type="Pfam" id="PF02838">
    <property type="entry name" value="Glyco_hydro_20b"/>
    <property type="match status" value="1"/>
</dbReference>